<dbReference type="PANTHER" id="PTHR22950:SF458">
    <property type="entry name" value="SODIUM-COUPLED NEUTRAL AMINO ACID TRANSPORTER 11-RELATED"/>
    <property type="match status" value="1"/>
</dbReference>
<evidence type="ECO:0000256" key="7">
    <source>
        <dbReference type="ARBA" id="ARBA00023136"/>
    </source>
</evidence>
<feature type="transmembrane region" description="Helical" evidence="9">
    <location>
        <begin position="369"/>
        <end position="391"/>
    </location>
</feature>
<name>A0A9P1BRT8_9DINO</name>
<dbReference type="AlphaFoldDB" id="A0A9P1BRT8"/>
<comment type="subcellular location">
    <subcellularLocation>
        <location evidence="1">Membrane</location>
        <topology evidence="1">Multi-pass membrane protein</topology>
    </subcellularLocation>
</comment>
<comment type="similarity">
    <text evidence="2">Belongs to the amino acid/polyamine transporter 2 family.</text>
</comment>
<feature type="transmembrane region" description="Helical" evidence="9">
    <location>
        <begin position="621"/>
        <end position="640"/>
    </location>
</feature>
<keyword evidence="5" id="KW-0029">Amino-acid transport</keyword>
<evidence type="ECO:0000313" key="13">
    <source>
        <dbReference type="EMBL" id="CAL4765613.1"/>
    </source>
</evidence>
<protein>
    <submittedName>
        <fullName evidence="13">Beta-D-xylosidase 6</fullName>
    </submittedName>
</protein>
<dbReference type="OrthoDB" id="28208at2759"/>
<evidence type="ECO:0000256" key="1">
    <source>
        <dbReference type="ARBA" id="ARBA00004141"/>
    </source>
</evidence>
<sequence>MAMERAVSESKPIPGDVLHVIGHGPAILLEAVMSGSDIVAYKVRYPDGTQDSVAPEKALICEKRKDDGRSASRQSAGSWSAPEPGDRNEPLMERGVSSSSQPRLTASPGRGPRQLEYLGRAFDDERRNIATPSATFSLVATMVGGGVLSLPFAMSQCGLVLGTACLLLSAVGSAWTLSMLVDCARATGRDSFELVGHAAYGEMSRKATIALVFLICWLTKIAYFVLLTDLMVPVAELIVPSLHQHDPDTIRRIVVCIAALLLSPMCYKSNLSALSFMCFASVASVVVVGCVVGIRAFESFGKEHQVQVQMPDHTNRAVEVTPSYHLWPEDWAKALYAFPTFGVSFLCHFNALPTHQELARPTRHRMRRVILVTLTLTSMIYLFVSICGYLYTGCYTCGNVLLNFSQDDSLITVARTALSLVLMLNFPLICQPCRNALFRLLTGSGCVKVCAAASSAAEGENGQENGSGSFSMEIVTTDGVETRAAPREATTVSADADQNRRPSWTPSSPPQACVHVYLRQDTRGGRGVANGRNSSVQVFDTFLPKEEAMQQSFLEPSNMQRIVLTTLLLGTALVVSCVMRSIMVVWSVIGSTVSFLIAFIMPAMFWYKVVGPTVRPWRKHCSLLLVLFCSVMSCICFVLACLNLNEPPCPTKGISLVQTS</sequence>
<feature type="transmembrane region" description="Helical" evidence="9">
    <location>
        <begin position="411"/>
        <end position="430"/>
    </location>
</feature>
<keyword evidence="3" id="KW-0813">Transport</keyword>
<organism evidence="11">
    <name type="scientific">Cladocopium goreaui</name>
    <dbReference type="NCBI Taxonomy" id="2562237"/>
    <lineage>
        <taxon>Eukaryota</taxon>
        <taxon>Sar</taxon>
        <taxon>Alveolata</taxon>
        <taxon>Dinophyceae</taxon>
        <taxon>Suessiales</taxon>
        <taxon>Symbiodiniaceae</taxon>
        <taxon>Cladocopium</taxon>
    </lineage>
</organism>
<feature type="transmembrane region" description="Helical" evidence="9">
    <location>
        <begin position="274"/>
        <end position="297"/>
    </location>
</feature>
<dbReference type="Pfam" id="PF01490">
    <property type="entry name" value="Aa_trans"/>
    <property type="match status" value="1"/>
</dbReference>
<comment type="caution">
    <text evidence="11">The sequence shown here is derived from an EMBL/GenBank/DDBJ whole genome shotgun (WGS) entry which is preliminary data.</text>
</comment>
<dbReference type="Proteomes" id="UP001152797">
    <property type="component" value="Unassembled WGS sequence"/>
</dbReference>
<dbReference type="EMBL" id="CAMXCT020000402">
    <property type="protein sequence ID" value="CAL1131676.1"/>
    <property type="molecule type" value="Genomic_DNA"/>
</dbReference>
<feature type="region of interest" description="Disordered" evidence="8">
    <location>
        <begin position="482"/>
        <end position="511"/>
    </location>
</feature>
<feature type="transmembrane region" description="Helical" evidence="9">
    <location>
        <begin position="588"/>
        <end position="609"/>
    </location>
</feature>
<evidence type="ECO:0000256" key="5">
    <source>
        <dbReference type="ARBA" id="ARBA00022970"/>
    </source>
</evidence>
<evidence type="ECO:0000259" key="10">
    <source>
        <dbReference type="Pfam" id="PF01490"/>
    </source>
</evidence>
<reference evidence="12" key="2">
    <citation type="submission" date="2024-04" db="EMBL/GenBank/DDBJ databases">
        <authorList>
            <person name="Chen Y."/>
            <person name="Shah S."/>
            <person name="Dougan E. K."/>
            <person name="Thang M."/>
            <person name="Chan C."/>
        </authorList>
    </citation>
    <scope>NUCLEOTIDE SEQUENCE [LARGE SCALE GENOMIC DNA]</scope>
</reference>
<feature type="domain" description="Amino acid transporter transmembrane" evidence="10">
    <location>
        <begin position="128"/>
        <end position="639"/>
    </location>
</feature>
<proteinExistence type="inferred from homology"/>
<evidence type="ECO:0000256" key="4">
    <source>
        <dbReference type="ARBA" id="ARBA00022692"/>
    </source>
</evidence>
<evidence type="ECO:0000256" key="8">
    <source>
        <dbReference type="SAM" id="MobiDB-lite"/>
    </source>
</evidence>
<accession>A0A9P1BRT8</accession>
<feature type="transmembrane region" description="Helical" evidence="9">
    <location>
        <begin position="159"/>
        <end position="181"/>
    </location>
</feature>
<keyword evidence="14" id="KW-1185">Reference proteome</keyword>
<keyword evidence="4 9" id="KW-0812">Transmembrane</keyword>
<dbReference type="GO" id="GO:0015179">
    <property type="term" value="F:L-amino acid transmembrane transporter activity"/>
    <property type="evidence" value="ECO:0007669"/>
    <property type="project" value="TreeGrafter"/>
</dbReference>
<evidence type="ECO:0000313" key="12">
    <source>
        <dbReference type="EMBL" id="CAL1131676.1"/>
    </source>
</evidence>
<gene>
    <name evidence="11" type="ORF">C1SCF055_LOCUS6364</name>
</gene>
<reference evidence="11" key="1">
    <citation type="submission" date="2022-10" db="EMBL/GenBank/DDBJ databases">
        <authorList>
            <person name="Chen Y."/>
            <person name="Dougan E. K."/>
            <person name="Chan C."/>
            <person name="Rhodes N."/>
            <person name="Thang M."/>
        </authorList>
    </citation>
    <scope>NUCLEOTIDE SEQUENCE</scope>
</reference>
<dbReference type="InterPro" id="IPR013057">
    <property type="entry name" value="AA_transpt_TM"/>
</dbReference>
<feature type="region of interest" description="Disordered" evidence="8">
    <location>
        <begin position="63"/>
        <end position="113"/>
    </location>
</feature>
<dbReference type="EMBL" id="CAMXCT030000402">
    <property type="protein sequence ID" value="CAL4765613.1"/>
    <property type="molecule type" value="Genomic_DNA"/>
</dbReference>
<feature type="transmembrane region" description="Helical" evidence="9">
    <location>
        <begin position="562"/>
        <end position="582"/>
    </location>
</feature>
<evidence type="ECO:0000256" key="2">
    <source>
        <dbReference type="ARBA" id="ARBA00008066"/>
    </source>
</evidence>
<dbReference type="GO" id="GO:0016020">
    <property type="term" value="C:membrane"/>
    <property type="evidence" value="ECO:0007669"/>
    <property type="project" value="UniProtKB-SubCell"/>
</dbReference>
<keyword evidence="6 9" id="KW-1133">Transmembrane helix</keyword>
<feature type="transmembrane region" description="Helical" evidence="9">
    <location>
        <begin position="134"/>
        <end position="153"/>
    </location>
</feature>
<evidence type="ECO:0000256" key="9">
    <source>
        <dbReference type="SAM" id="Phobius"/>
    </source>
</evidence>
<evidence type="ECO:0000313" key="14">
    <source>
        <dbReference type="Proteomes" id="UP001152797"/>
    </source>
</evidence>
<evidence type="ECO:0000256" key="3">
    <source>
        <dbReference type="ARBA" id="ARBA00022448"/>
    </source>
</evidence>
<keyword evidence="7 9" id="KW-0472">Membrane</keyword>
<evidence type="ECO:0000313" key="11">
    <source>
        <dbReference type="EMBL" id="CAI3978301.1"/>
    </source>
</evidence>
<feature type="transmembrane region" description="Helical" evidence="9">
    <location>
        <begin position="209"/>
        <end position="230"/>
    </location>
</feature>
<dbReference type="PANTHER" id="PTHR22950">
    <property type="entry name" value="AMINO ACID TRANSPORTER"/>
    <property type="match status" value="1"/>
</dbReference>
<evidence type="ECO:0000256" key="6">
    <source>
        <dbReference type="ARBA" id="ARBA00022989"/>
    </source>
</evidence>
<dbReference type="EMBL" id="CAMXCT010000402">
    <property type="protein sequence ID" value="CAI3978301.1"/>
    <property type="molecule type" value="Genomic_DNA"/>
</dbReference>